<evidence type="ECO:0000256" key="14">
    <source>
        <dbReference type="RuleBase" id="RU000461"/>
    </source>
</evidence>
<evidence type="ECO:0000256" key="3">
    <source>
        <dbReference type="ARBA" id="ARBA00005179"/>
    </source>
</evidence>
<evidence type="ECO:0000256" key="7">
    <source>
        <dbReference type="ARBA" id="ARBA00022723"/>
    </source>
</evidence>
<evidence type="ECO:0000256" key="10">
    <source>
        <dbReference type="ARBA" id="ARBA00023004"/>
    </source>
</evidence>
<sequence length="512" mass="58592">MSIILSIQLGLLVGVILLAYNLCRRRFTTERLLPLPPGPKRIPFLGNVHQMPFERQHIKFSEWASHYGDLIYLQAFHKPLLVIDTLQTANELLEKRSAKYSSRPHTVVLTDFIGWDATMALLPYGDTWRMHKKWFLSSFREKTLPTRYQLQCEETRRLVIGFLDDPNAYMSHIKRFASAISGRVAYGATLNDRLNRLMEDLLAVTVEAGAISATLFDFLPFLPYMPSWLPVASKKARFTEYRPVVRELQMATYKHVEKDEERSSFVGSLFEEAARDEKNRVELERQAIGAGIQLFGATVDTTTAVVSALLLAMVLHPEVCRKAQKEIDEVLGNSRLPDFSDRPLLPYLECLIRETYRWRPPVPLATVHLLICDDEYRGYRIPKDTIVIPNVWSMSRNAALYPDPERFYPERFEEMDELTRDSADPRRYIFGFGRRTCPGRHFADASVWIIAASLLSVFDIGKAHDAAGQEITPSGQMEPGLISHPEPFVCEIRPRSSKAVGLINQMREELAM</sequence>
<evidence type="ECO:0000256" key="4">
    <source>
        <dbReference type="ARBA" id="ARBA00010617"/>
    </source>
</evidence>
<evidence type="ECO:0000256" key="6">
    <source>
        <dbReference type="ARBA" id="ARBA00022692"/>
    </source>
</evidence>
<gene>
    <name evidence="15" type="ORF">WOLCODRAFT_136429</name>
</gene>
<keyword evidence="5 13" id="KW-0349">Heme</keyword>
<dbReference type="InterPro" id="IPR001128">
    <property type="entry name" value="Cyt_P450"/>
</dbReference>
<evidence type="ECO:0000256" key="8">
    <source>
        <dbReference type="ARBA" id="ARBA00022989"/>
    </source>
</evidence>
<dbReference type="CDD" id="cd11065">
    <property type="entry name" value="CYP64-like"/>
    <property type="match status" value="1"/>
</dbReference>
<name>A0A2H3J980_WOLCO</name>
<dbReference type="GO" id="GO:0004497">
    <property type="term" value="F:monooxygenase activity"/>
    <property type="evidence" value="ECO:0007669"/>
    <property type="project" value="UniProtKB-KW"/>
</dbReference>
<dbReference type="PRINTS" id="PR00463">
    <property type="entry name" value="EP450I"/>
</dbReference>
<organism evidence="15 16">
    <name type="scientific">Wolfiporia cocos (strain MD-104)</name>
    <name type="common">Brown rot fungus</name>
    <dbReference type="NCBI Taxonomy" id="742152"/>
    <lineage>
        <taxon>Eukaryota</taxon>
        <taxon>Fungi</taxon>
        <taxon>Dikarya</taxon>
        <taxon>Basidiomycota</taxon>
        <taxon>Agaricomycotina</taxon>
        <taxon>Agaricomycetes</taxon>
        <taxon>Polyporales</taxon>
        <taxon>Phaeolaceae</taxon>
        <taxon>Wolfiporia</taxon>
    </lineage>
</organism>
<dbReference type="Gene3D" id="1.10.630.10">
    <property type="entry name" value="Cytochrome P450"/>
    <property type="match status" value="1"/>
</dbReference>
<comment type="similarity">
    <text evidence="4 14">Belongs to the cytochrome P450 family.</text>
</comment>
<protein>
    <submittedName>
        <fullName evidence="15">Cytochrome P450</fullName>
    </submittedName>
</protein>
<dbReference type="PANTHER" id="PTHR46300">
    <property type="entry name" value="P450, PUTATIVE (EUROFUNG)-RELATED-RELATED"/>
    <property type="match status" value="1"/>
</dbReference>
<evidence type="ECO:0000313" key="16">
    <source>
        <dbReference type="Proteomes" id="UP000218811"/>
    </source>
</evidence>
<keyword evidence="9 14" id="KW-0560">Oxidoreductase</keyword>
<dbReference type="OrthoDB" id="2789670at2759"/>
<dbReference type="Pfam" id="PF00067">
    <property type="entry name" value="p450"/>
    <property type="match status" value="1"/>
</dbReference>
<proteinExistence type="inferred from homology"/>
<evidence type="ECO:0000256" key="2">
    <source>
        <dbReference type="ARBA" id="ARBA00004370"/>
    </source>
</evidence>
<dbReference type="Proteomes" id="UP000218811">
    <property type="component" value="Unassembled WGS sequence"/>
</dbReference>
<dbReference type="PANTHER" id="PTHR46300:SF5">
    <property type="entry name" value="CYTOCHROME P450"/>
    <property type="match status" value="1"/>
</dbReference>
<keyword evidence="10 13" id="KW-0408">Iron</keyword>
<dbReference type="GO" id="GO:0005506">
    <property type="term" value="F:iron ion binding"/>
    <property type="evidence" value="ECO:0007669"/>
    <property type="project" value="InterPro"/>
</dbReference>
<dbReference type="GO" id="GO:0016020">
    <property type="term" value="C:membrane"/>
    <property type="evidence" value="ECO:0007669"/>
    <property type="project" value="UniProtKB-SubCell"/>
</dbReference>
<comment type="cofactor">
    <cofactor evidence="1 13">
        <name>heme</name>
        <dbReference type="ChEBI" id="CHEBI:30413"/>
    </cofactor>
</comment>
<evidence type="ECO:0000256" key="12">
    <source>
        <dbReference type="ARBA" id="ARBA00023136"/>
    </source>
</evidence>
<dbReference type="GO" id="GO:0016705">
    <property type="term" value="F:oxidoreductase activity, acting on paired donors, with incorporation or reduction of molecular oxygen"/>
    <property type="evidence" value="ECO:0007669"/>
    <property type="project" value="InterPro"/>
</dbReference>
<evidence type="ECO:0000313" key="15">
    <source>
        <dbReference type="EMBL" id="PCH38756.1"/>
    </source>
</evidence>
<dbReference type="AlphaFoldDB" id="A0A2H3J980"/>
<dbReference type="SUPFAM" id="SSF48264">
    <property type="entry name" value="Cytochrome P450"/>
    <property type="match status" value="1"/>
</dbReference>
<dbReference type="InterPro" id="IPR017972">
    <property type="entry name" value="Cyt_P450_CS"/>
</dbReference>
<feature type="binding site" description="axial binding residue" evidence="13">
    <location>
        <position position="437"/>
    </location>
    <ligand>
        <name>heme</name>
        <dbReference type="ChEBI" id="CHEBI:30413"/>
    </ligand>
    <ligandPart>
        <name>Fe</name>
        <dbReference type="ChEBI" id="CHEBI:18248"/>
    </ligandPart>
</feature>
<evidence type="ECO:0000256" key="11">
    <source>
        <dbReference type="ARBA" id="ARBA00023033"/>
    </source>
</evidence>
<dbReference type="InterPro" id="IPR050364">
    <property type="entry name" value="Cytochrome_P450_fung"/>
</dbReference>
<keyword evidence="7 13" id="KW-0479">Metal-binding</keyword>
<dbReference type="EMBL" id="KB467942">
    <property type="protein sequence ID" value="PCH38756.1"/>
    <property type="molecule type" value="Genomic_DNA"/>
</dbReference>
<evidence type="ECO:0000256" key="5">
    <source>
        <dbReference type="ARBA" id="ARBA00022617"/>
    </source>
</evidence>
<evidence type="ECO:0000256" key="1">
    <source>
        <dbReference type="ARBA" id="ARBA00001971"/>
    </source>
</evidence>
<keyword evidence="8" id="KW-1133">Transmembrane helix</keyword>
<keyword evidence="6" id="KW-0812">Transmembrane</keyword>
<keyword evidence="16" id="KW-1185">Reference proteome</keyword>
<dbReference type="InterPro" id="IPR036396">
    <property type="entry name" value="Cyt_P450_sf"/>
</dbReference>
<dbReference type="PROSITE" id="PS00086">
    <property type="entry name" value="CYTOCHROME_P450"/>
    <property type="match status" value="1"/>
</dbReference>
<dbReference type="STRING" id="742152.A0A2H3J980"/>
<comment type="subcellular location">
    <subcellularLocation>
        <location evidence="2">Membrane</location>
    </subcellularLocation>
</comment>
<dbReference type="InterPro" id="IPR002401">
    <property type="entry name" value="Cyt_P450_E_grp-I"/>
</dbReference>
<evidence type="ECO:0000256" key="9">
    <source>
        <dbReference type="ARBA" id="ARBA00023002"/>
    </source>
</evidence>
<comment type="pathway">
    <text evidence="3">Secondary metabolite biosynthesis.</text>
</comment>
<evidence type="ECO:0000256" key="13">
    <source>
        <dbReference type="PIRSR" id="PIRSR602401-1"/>
    </source>
</evidence>
<keyword evidence="12" id="KW-0472">Membrane</keyword>
<reference evidence="15 16" key="1">
    <citation type="journal article" date="2012" name="Science">
        <title>The Paleozoic origin of enzymatic lignin decomposition reconstructed from 31 fungal genomes.</title>
        <authorList>
            <person name="Floudas D."/>
            <person name="Binder M."/>
            <person name="Riley R."/>
            <person name="Barry K."/>
            <person name="Blanchette R.A."/>
            <person name="Henrissat B."/>
            <person name="Martinez A.T."/>
            <person name="Otillar R."/>
            <person name="Spatafora J.W."/>
            <person name="Yadav J.S."/>
            <person name="Aerts A."/>
            <person name="Benoit I."/>
            <person name="Boyd A."/>
            <person name="Carlson A."/>
            <person name="Copeland A."/>
            <person name="Coutinho P.M."/>
            <person name="de Vries R.P."/>
            <person name="Ferreira P."/>
            <person name="Findley K."/>
            <person name="Foster B."/>
            <person name="Gaskell J."/>
            <person name="Glotzer D."/>
            <person name="Gorecki P."/>
            <person name="Heitman J."/>
            <person name="Hesse C."/>
            <person name="Hori C."/>
            <person name="Igarashi K."/>
            <person name="Jurgens J.A."/>
            <person name="Kallen N."/>
            <person name="Kersten P."/>
            <person name="Kohler A."/>
            <person name="Kuees U."/>
            <person name="Kumar T.K.A."/>
            <person name="Kuo A."/>
            <person name="LaButti K."/>
            <person name="Larrondo L.F."/>
            <person name="Lindquist E."/>
            <person name="Ling A."/>
            <person name="Lombard V."/>
            <person name="Lucas S."/>
            <person name="Lundell T."/>
            <person name="Martin R."/>
            <person name="McLaughlin D.J."/>
            <person name="Morgenstern I."/>
            <person name="Morin E."/>
            <person name="Murat C."/>
            <person name="Nagy L.G."/>
            <person name="Nolan M."/>
            <person name="Ohm R.A."/>
            <person name="Patyshakuliyeva A."/>
            <person name="Rokas A."/>
            <person name="Ruiz-Duenas F.J."/>
            <person name="Sabat G."/>
            <person name="Salamov A."/>
            <person name="Samejima M."/>
            <person name="Schmutz J."/>
            <person name="Slot J.C."/>
            <person name="St John F."/>
            <person name="Stenlid J."/>
            <person name="Sun H."/>
            <person name="Sun S."/>
            <person name="Syed K."/>
            <person name="Tsang A."/>
            <person name="Wiebenga A."/>
            <person name="Young D."/>
            <person name="Pisabarro A."/>
            <person name="Eastwood D.C."/>
            <person name="Martin F."/>
            <person name="Cullen D."/>
            <person name="Grigoriev I.V."/>
            <person name="Hibbett D.S."/>
        </authorList>
    </citation>
    <scope>NUCLEOTIDE SEQUENCE [LARGE SCALE GENOMIC DNA]</scope>
    <source>
        <strain evidence="15 16">MD-104</strain>
    </source>
</reference>
<keyword evidence="11 14" id="KW-0503">Monooxygenase</keyword>
<dbReference type="GO" id="GO:0020037">
    <property type="term" value="F:heme binding"/>
    <property type="evidence" value="ECO:0007669"/>
    <property type="project" value="InterPro"/>
</dbReference>
<accession>A0A2H3J980</accession>
<dbReference type="OMA" id="RIHYHSM"/>